<feature type="compositionally biased region" description="Acidic residues" evidence="1">
    <location>
        <begin position="13"/>
        <end position="22"/>
    </location>
</feature>
<evidence type="ECO:0000313" key="3">
    <source>
        <dbReference type="Proteomes" id="UP001367508"/>
    </source>
</evidence>
<keyword evidence="3" id="KW-1185">Reference proteome</keyword>
<feature type="compositionally biased region" description="Acidic residues" evidence="1">
    <location>
        <begin position="34"/>
        <end position="48"/>
    </location>
</feature>
<comment type="caution">
    <text evidence="2">The sequence shown here is derived from an EMBL/GenBank/DDBJ whole genome shotgun (WGS) entry which is preliminary data.</text>
</comment>
<reference evidence="2 3" key="1">
    <citation type="submission" date="2024-01" db="EMBL/GenBank/DDBJ databases">
        <title>The genomes of 5 underutilized Papilionoideae crops provide insights into root nodulation and disease resistanc.</title>
        <authorList>
            <person name="Jiang F."/>
        </authorList>
    </citation>
    <scope>NUCLEOTIDE SEQUENCE [LARGE SCALE GENOMIC DNA]</scope>
    <source>
        <strain evidence="2">LVBAO_FW01</strain>
        <tissue evidence="2">Leaves</tissue>
    </source>
</reference>
<feature type="compositionally biased region" description="Polar residues" evidence="1">
    <location>
        <begin position="63"/>
        <end position="74"/>
    </location>
</feature>
<dbReference type="Proteomes" id="UP001367508">
    <property type="component" value="Unassembled WGS sequence"/>
</dbReference>
<feature type="region of interest" description="Disordered" evidence="1">
    <location>
        <begin position="1"/>
        <end position="83"/>
    </location>
</feature>
<dbReference type="AlphaFoldDB" id="A0AAN9LTS8"/>
<gene>
    <name evidence="2" type="ORF">VNO77_20578</name>
</gene>
<dbReference type="EMBL" id="JAYMYQ010000004">
    <property type="protein sequence ID" value="KAK7339892.1"/>
    <property type="molecule type" value="Genomic_DNA"/>
</dbReference>
<proteinExistence type="predicted"/>
<evidence type="ECO:0000313" key="2">
    <source>
        <dbReference type="EMBL" id="KAK7339892.1"/>
    </source>
</evidence>
<name>A0AAN9LTS8_CANGL</name>
<accession>A0AAN9LTS8</accession>
<protein>
    <submittedName>
        <fullName evidence="2">Uncharacterized protein</fullName>
    </submittedName>
</protein>
<sequence>MMMKLIFYPHDELSDEENDDLNVNELEWKNLGDTGDDSDGGDDNDVDADEHHMVSHTGGDGRSSFQVPSSSHGTFVQRRDQSG</sequence>
<evidence type="ECO:0000256" key="1">
    <source>
        <dbReference type="SAM" id="MobiDB-lite"/>
    </source>
</evidence>
<organism evidence="2 3">
    <name type="scientific">Canavalia gladiata</name>
    <name type="common">Sword bean</name>
    <name type="synonym">Dolichos gladiatus</name>
    <dbReference type="NCBI Taxonomy" id="3824"/>
    <lineage>
        <taxon>Eukaryota</taxon>
        <taxon>Viridiplantae</taxon>
        <taxon>Streptophyta</taxon>
        <taxon>Embryophyta</taxon>
        <taxon>Tracheophyta</taxon>
        <taxon>Spermatophyta</taxon>
        <taxon>Magnoliopsida</taxon>
        <taxon>eudicotyledons</taxon>
        <taxon>Gunneridae</taxon>
        <taxon>Pentapetalae</taxon>
        <taxon>rosids</taxon>
        <taxon>fabids</taxon>
        <taxon>Fabales</taxon>
        <taxon>Fabaceae</taxon>
        <taxon>Papilionoideae</taxon>
        <taxon>50 kb inversion clade</taxon>
        <taxon>NPAAA clade</taxon>
        <taxon>indigoferoid/millettioid clade</taxon>
        <taxon>Phaseoleae</taxon>
        <taxon>Canavalia</taxon>
    </lineage>
</organism>